<reference evidence="1" key="1">
    <citation type="submission" date="2022-11" db="EMBL/GenBank/DDBJ databases">
        <title>Genome Resource of Sclerotinia nivalis Strain SnTB1, a Plant Pathogen Isolated from American Ginseng.</title>
        <authorList>
            <person name="Fan S."/>
        </authorList>
    </citation>
    <scope>NUCLEOTIDE SEQUENCE</scope>
    <source>
        <strain evidence="1">SnTB1</strain>
    </source>
</reference>
<evidence type="ECO:0000313" key="2">
    <source>
        <dbReference type="Proteomes" id="UP001152300"/>
    </source>
</evidence>
<dbReference type="Proteomes" id="UP001152300">
    <property type="component" value="Unassembled WGS sequence"/>
</dbReference>
<name>A0A9X0AER4_9HELO</name>
<comment type="caution">
    <text evidence="1">The sequence shown here is derived from an EMBL/GenBank/DDBJ whole genome shotgun (WGS) entry which is preliminary data.</text>
</comment>
<sequence length="126" mass="14485">MVRKGGYGGKAMWRKEKERRGGRKYSDPEFFSKVKCEVGRLDVQVFIVQAECILRRVPSLPNCAFVLVVMWLWGENGPAVRFGGWLWMRELWIFIIDGLYLGIVGCGDCGDCRDCRDCRDLVCELV</sequence>
<evidence type="ECO:0000313" key="1">
    <source>
        <dbReference type="EMBL" id="KAJ8061482.1"/>
    </source>
</evidence>
<gene>
    <name evidence="1" type="ORF">OCU04_009297</name>
</gene>
<dbReference type="EMBL" id="JAPEIS010000011">
    <property type="protein sequence ID" value="KAJ8061482.1"/>
    <property type="molecule type" value="Genomic_DNA"/>
</dbReference>
<organism evidence="1 2">
    <name type="scientific">Sclerotinia nivalis</name>
    <dbReference type="NCBI Taxonomy" id="352851"/>
    <lineage>
        <taxon>Eukaryota</taxon>
        <taxon>Fungi</taxon>
        <taxon>Dikarya</taxon>
        <taxon>Ascomycota</taxon>
        <taxon>Pezizomycotina</taxon>
        <taxon>Leotiomycetes</taxon>
        <taxon>Helotiales</taxon>
        <taxon>Sclerotiniaceae</taxon>
        <taxon>Sclerotinia</taxon>
    </lineage>
</organism>
<proteinExistence type="predicted"/>
<accession>A0A9X0AER4</accession>
<keyword evidence="2" id="KW-1185">Reference proteome</keyword>
<protein>
    <submittedName>
        <fullName evidence="1">Uncharacterized protein</fullName>
    </submittedName>
</protein>
<dbReference type="AlphaFoldDB" id="A0A9X0AER4"/>